<evidence type="ECO:0000256" key="8">
    <source>
        <dbReference type="ARBA" id="ARBA00023180"/>
    </source>
</evidence>
<reference evidence="12" key="1">
    <citation type="journal article" date="2020" name="Nat. Ecol. Evol.">
        <title>Deeply conserved synteny resolves early events in vertebrate evolution.</title>
        <authorList>
            <person name="Simakov O."/>
            <person name="Marletaz F."/>
            <person name="Yue J.X."/>
            <person name="O'Connell B."/>
            <person name="Jenkins J."/>
            <person name="Brandt A."/>
            <person name="Calef R."/>
            <person name="Tung C.H."/>
            <person name="Huang T.K."/>
            <person name="Schmutz J."/>
            <person name="Satoh N."/>
            <person name="Yu J.K."/>
            <person name="Putnam N.H."/>
            <person name="Green R.E."/>
            <person name="Rokhsar D.S."/>
        </authorList>
    </citation>
    <scope>NUCLEOTIDE SEQUENCE [LARGE SCALE GENOMIC DNA]</scope>
    <source>
        <strain evidence="12">S238N-H82</strain>
    </source>
</reference>
<evidence type="ECO:0000256" key="9">
    <source>
        <dbReference type="PROSITE-ProRule" id="PRU00196"/>
    </source>
</evidence>
<feature type="disulfide bond" evidence="9">
    <location>
        <begin position="179"/>
        <end position="189"/>
    </location>
</feature>
<evidence type="ECO:0000256" key="10">
    <source>
        <dbReference type="SAM" id="SignalP"/>
    </source>
</evidence>
<keyword evidence="3 10" id="KW-0732">Signal</keyword>
<dbReference type="Proteomes" id="UP000001554">
    <property type="component" value="Chromosome 11"/>
</dbReference>
<sequence>MGPLWWRVFLLSLLLSGLLSGAVSDDIGGSYYQNHTIRLLGSPYDVTNEIIVGESATLTVEAGVRLFFPEGVGMTVRGRLIAVGTPDDRIVFDRKRNPPDDQANNVTRDHDIRLLGPTVFEGRVQVKRNGTWGSLCLSTGLWRNSEAIVVCRQLGFETGRVESKYQFGTGRMAVCDLECLGNETNIYECNHDDLDLPPTCSQGRNRRDLGVVCEGVNHRDGVYWEAIDIRTTNEAMKSTLDNVDIFHAGGRGTNPNAERAAIISATVPPLLHNVNIQYSGDAAVRVDNPTTTFQMENCDISENQGVGLILKNPSANVTIVSSTFSKNFPVGMQVTGGHTGSTLQITDSTFEQNSGAGLMLSEVPMNVDIRQSNFSTNSHYGLSVFTTTSVNLVTDSCHFNRNGLDGFHARYLGVSGDRRRTVLRDGGAEGNIGCGFDLEIEYQEGQNIVSPPISDQIIIDQYDFASNGNGAVRITVDNSYEDRFPVVQLTGGVYQDNMATTIEVGGTRAEVTIQDSQFDSSQCGSKSVIHVHGYDKAVNITGSRFVRNVCRRMVLFNTTDMSADVHPIFVEDNIFENNEYEPKSLAHISDPLNEYCTIEVVGSGEEHTITQNSFLNGPTGLELCSSGGSHPVVMNQIRAEINWWGTSDINSIKEKIFDNNDWYSGVEIKFSPYLDSPSGSPISTVDTEIMTASSLGGRLNGTLHITTSDSPVTLTRDLTILPGSVLSVEAGVEFLVQERVGILNMGKLELDGLVKSYNIRCQP</sequence>
<evidence type="ECO:0000259" key="11">
    <source>
        <dbReference type="PROSITE" id="PS50287"/>
    </source>
</evidence>
<dbReference type="InterPro" id="IPR053243">
    <property type="entry name" value="SJ_maturation_regulator"/>
</dbReference>
<dbReference type="AlphaFoldDB" id="A0A9J7N5T1"/>
<dbReference type="PANTHER" id="PTHR47653:SF1">
    <property type="entry name" value="DELETED IN MALIGNANT BRAIN TUMORS 1 PROTEIN"/>
    <property type="match status" value="1"/>
</dbReference>
<keyword evidence="6" id="KW-0472">Membrane</keyword>
<evidence type="ECO:0000313" key="12">
    <source>
        <dbReference type="Proteomes" id="UP000001554"/>
    </source>
</evidence>
<feature type="signal peptide" evidence="10">
    <location>
        <begin position="1"/>
        <end position="24"/>
    </location>
</feature>
<evidence type="ECO:0000256" key="3">
    <source>
        <dbReference type="ARBA" id="ARBA00022729"/>
    </source>
</evidence>
<comment type="subcellular location">
    <subcellularLocation>
        <location evidence="1">Membrane</location>
        <topology evidence="1">Single-pass membrane protein</topology>
    </subcellularLocation>
</comment>
<comment type="caution">
    <text evidence="9">Lacks conserved residue(s) required for the propagation of feature annotation.</text>
</comment>
<accession>A0A9J7N5T1</accession>
<evidence type="ECO:0000256" key="1">
    <source>
        <dbReference type="ARBA" id="ARBA00004167"/>
    </source>
</evidence>
<feature type="chain" id="PRO_5039909415" evidence="10">
    <location>
        <begin position="25"/>
        <end position="763"/>
    </location>
</feature>
<name>A0A9J7N5T1_BRAFL</name>
<dbReference type="SMART" id="SM00710">
    <property type="entry name" value="PbH1"/>
    <property type="match status" value="5"/>
</dbReference>
<evidence type="ECO:0000256" key="6">
    <source>
        <dbReference type="ARBA" id="ARBA00023136"/>
    </source>
</evidence>
<reference evidence="13" key="2">
    <citation type="submission" date="2025-08" db="UniProtKB">
        <authorList>
            <consortium name="RefSeq"/>
        </authorList>
    </citation>
    <scope>IDENTIFICATION</scope>
    <source>
        <strain evidence="13">S238N-H82</strain>
        <tissue evidence="13">Testes</tissue>
    </source>
</reference>
<evidence type="ECO:0000256" key="5">
    <source>
        <dbReference type="ARBA" id="ARBA00022989"/>
    </source>
</evidence>
<feature type="disulfide bond" evidence="9">
    <location>
        <begin position="136"/>
        <end position="200"/>
    </location>
</feature>
<dbReference type="SUPFAM" id="SSF56487">
    <property type="entry name" value="SRCR-like"/>
    <property type="match status" value="1"/>
</dbReference>
<keyword evidence="12" id="KW-1185">Reference proteome</keyword>
<dbReference type="InterPro" id="IPR006626">
    <property type="entry name" value="PbH1"/>
</dbReference>
<evidence type="ECO:0000313" key="13">
    <source>
        <dbReference type="RefSeq" id="XP_035690616.1"/>
    </source>
</evidence>
<keyword evidence="2" id="KW-0812">Transmembrane</keyword>
<dbReference type="OrthoDB" id="536948at2759"/>
<dbReference type="KEGG" id="bfo:118425689"/>
<dbReference type="InterPro" id="IPR012334">
    <property type="entry name" value="Pectin_lyas_fold"/>
</dbReference>
<dbReference type="SMART" id="SM00202">
    <property type="entry name" value="SR"/>
    <property type="match status" value="1"/>
</dbReference>
<dbReference type="PANTHER" id="PTHR47653">
    <property type="entry name" value="PROTEIN BARK BEETLE"/>
    <property type="match status" value="1"/>
</dbReference>
<keyword evidence="8" id="KW-0325">Glycoprotein</keyword>
<evidence type="ECO:0000256" key="7">
    <source>
        <dbReference type="ARBA" id="ARBA00023157"/>
    </source>
</evidence>
<keyword evidence="7 9" id="KW-1015">Disulfide bond</keyword>
<keyword evidence="4" id="KW-0677">Repeat</keyword>
<dbReference type="FunFam" id="3.10.250.10:FF:000016">
    <property type="entry name" value="Scavenger receptor cysteine-rich protein type 12"/>
    <property type="match status" value="1"/>
</dbReference>
<feature type="domain" description="SRCR" evidence="11">
    <location>
        <begin position="112"/>
        <end position="214"/>
    </location>
</feature>
<dbReference type="PROSITE" id="PS50287">
    <property type="entry name" value="SRCR_2"/>
    <property type="match status" value="1"/>
</dbReference>
<dbReference type="Pfam" id="PF13229">
    <property type="entry name" value="Beta_helix"/>
    <property type="match status" value="1"/>
</dbReference>
<dbReference type="InterPro" id="IPR001190">
    <property type="entry name" value="SRCR"/>
</dbReference>
<dbReference type="OMA" id="WYSGVEI"/>
<organism evidence="12 13">
    <name type="scientific">Branchiostoma floridae</name>
    <name type="common">Florida lancelet</name>
    <name type="synonym">Amphioxus</name>
    <dbReference type="NCBI Taxonomy" id="7739"/>
    <lineage>
        <taxon>Eukaryota</taxon>
        <taxon>Metazoa</taxon>
        <taxon>Chordata</taxon>
        <taxon>Cephalochordata</taxon>
        <taxon>Leptocardii</taxon>
        <taxon>Amphioxiformes</taxon>
        <taxon>Branchiostomatidae</taxon>
        <taxon>Branchiostoma</taxon>
    </lineage>
</organism>
<dbReference type="GO" id="GO:0016020">
    <property type="term" value="C:membrane"/>
    <property type="evidence" value="ECO:0007669"/>
    <property type="project" value="UniProtKB-SubCell"/>
</dbReference>
<dbReference type="SUPFAM" id="SSF51126">
    <property type="entry name" value="Pectin lyase-like"/>
    <property type="match status" value="1"/>
</dbReference>
<dbReference type="GeneID" id="118425689"/>
<proteinExistence type="predicted"/>
<keyword evidence="5" id="KW-1133">Transmembrane helix</keyword>
<evidence type="ECO:0000256" key="2">
    <source>
        <dbReference type="ARBA" id="ARBA00022692"/>
    </source>
</evidence>
<gene>
    <name evidence="13" type="primary">LOC118425689</name>
</gene>
<protein>
    <submittedName>
        <fullName evidence="13">Protein bark beetle-like</fullName>
    </submittedName>
</protein>
<dbReference type="Gene3D" id="2.160.20.10">
    <property type="entry name" value="Single-stranded right-handed beta-helix, Pectin lyase-like"/>
    <property type="match status" value="1"/>
</dbReference>
<dbReference type="RefSeq" id="XP_035690616.1">
    <property type="nucleotide sequence ID" value="XM_035834723.1"/>
</dbReference>
<dbReference type="InterPro" id="IPR036772">
    <property type="entry name" value="SRCR-like_dom_sf"/>
</dbReference>
<dbReference type="Gene3D" id="3.10.250.10">
    <property type="entry name" value="SRCR-like domain"/>
    <property type="match status" value="1"/>
</dbReference>
<dbReference type="InterPro" id="IPR011050">
    <property type="entry name" value="Pectin_lyase_fold/virulence"/>
</dbReference>
<dbReference type="Pfam" id="PF00530">
    <property type="entry name" value="SRCR"/>
    <property type="match status" value="1"/>
</dbReference>
<dbReference type="InterPro" id="IPR039448">
    <property type="entry name" value="Beta_helix"/>
</dbReference>
<evidence type="ECO:0000256" key="4">
    <source>
        <dbReference type="ARBA" id="ARBA00022737"/>
    </source>
</evidence>